<keyword evidence="3 6" id="KW-0812">Transmembrane</keyword>
<sequence length="355" mass="39486">MMMKNMNISNCRVVNELKPVIVMVMTQIAYGIMNILYKLVVEDGMDFRILIVYRLLFATSFMLPIALIFERKSWQKLDRIILLQGFLCGLFGGSLAQNLYIEALALTTATFVTAMSNLIPAITFIMAIFFRLEKVGLETKEGMAKVAGTAVGMSGAMLFTFYKGIEIKTWSVPHHHHHATTTHVSPNHKITANHLLGSFLSFSSCLSYALWLIVQAKMSKRYPFHYSGTALMCVMASVQSLAFALCVERDWTKWKLGWNLGLLTAAYSGIVTSGVVVTMIAWCGHKRGPLYVAIFNPVSLVIVALAGALFLQEKLHLGSILGGLLVVCGLYMVLWGKRKEMKMKQPPSSENPQES</sequence>
<feature type="transmembrane region" description="Helical" evidence="6">
    <location>
        <begin position="106"/>
        <end position="130"/>
    </location>
</feature>
<dbReference type="PANTHER" id="PTHR31218">
    <property type="entry name" value="WAT1-RELATED PROTEIN"/>
    <property type="match status" value="1"/>
</dbReference>
<dbReference type="InterPro" id="IPR000620">
    <property type="entry name" value="EamA_dom"/>
</dbReference>
<keyword evidence="4 6" id="KW-1133">Transmembrane helix</keyword>
<dbReference type="Pfam" id="PF00892">
    <property type="entry name" value="EamA"/>
    <property type="match status" value="2"/>
</dbReference>
<feature type="transmembrane region" description="Helical" evidence="6">
    <location>
        <begin position="265"/>
        <end position="283"/>
    </location>
</feature>
<feature type="transmembrane region" description="Helical" evidence="6">
    <location>
        <begin position="81"/>
        <end position="100"/>
    </location>
</feature>
<keyword evidence="5 6" id="KW-0472">Membrane</keyword>
<dbReference type="KEGG" id="zju:107427470"/>
<feature type="transmembrane region" description="Helical" evidence="6">
    <location>
        <begin position="20"/>
        <end position="37"/>
    </location>
</feature>
<feature type="transmembrane region" description="Helical" evidence="6">
    <location>
        <begin position="317"/>
        <end position="335"/>
    </location>
</feature>
<dbReference type="Proteomes" id="UP001652623">
    <property type="component" value="Chromosome 9"/>
</dbReference>
<evidence type="ECO:0000256" key="1">
    <source>
        <dbReference type="ARBA" id="ARBA00004141"/>
    </source>
</evidence>
<dbReference type="InterPro" id="IPR037185">
    <property type="entry name" value="EmrE-like"/>
</dbReference>
<dbReference type="AlphaFoldDB" id="A0A6P4ADP2"/>
<dbReference type="GeneID" id="107427470"/>
<feature type="transmembrane region" description="Helical" evidence="6">
    <location>
        <begin position="290"/>
        <end position="311"/>
    </location>
</feature>
<evidence type="ECO:0000256" key="6">
    <source>
        <dbReference type="RuleBase" id="RU363077"/>
    </source>
</evidence>
<evidence type="ECO:0000256" key="2">
    <source>
        <dbReference type="ARBA" id="ARBA00007635"/>
    </source>
</evidence>
<evidence type="ECO:0000256" key="4">
    <source>
        <dbReference type="ARBA" id="ARBA00022989"/>
    </source>
</evidence>
<protein>
    <recommendedName>
        <fullName evidence="6">WAT1-related protein</fullName>
    </recommendedName>
</protein>
<gene>
    <name evidence="9" type="primary">LOC107427470</name>
</gene>
<keyword evidence="8" id="KW-1185">Reference proteome</keyword>
<evidence type="ECO:0000259" key="7">
    <source>
        <dbReference type="Pfam" id="PF00892"/>
    </source>
</evidence>
<evidence type="ECO:0000313" key="8">
    <source>
        <dbReference type="Proteomes" id="UP001652623"/>
    </source>
</evidence>
<feature type="transmembrane region" description="Helical" evidence="6">
    <location>
        <begin position="142"/>
        <end position="162"/>
    </location>
</feature>
<feature type="domain" description="EamA" evidence="7">
    <location>
        <begin position="19"/>
        <end position="144"/>
    </location>
</feature>
<name>A0A6P4ADP2_ZIZJJ</name>
<comment type="similarity">
    <text evidence="2 6">Belongs to the drug/metabolite transporter (DMT) superfamily. Plant drug/metabolite exporter (P-DME) (TC 2.A.7.4) family.</text>
</comment>
<feature type="transmembrane region" description="Helical" evidence="6">
    <location>
        <begin position="195"/>
        <end position="214"/>
    </location>
</feature>
<dbReference type="GO" id="GO:0016020">
    <property type="term" value="C:membrane"/>
    <property type="evidence" value="ECO:0007669"/>
    <property type="project" value="UniProtKB-SubCell"/>
</dbReference>
<accession>A0A6P4ADP2</accession>
<comment type="subcellular location">
    <subcellularLocation>
        <location evidence="1 6">Membrane</location>
        <topology evidence="1 6">Multi-pass membrane protein</topology>
    </subcellularLocation>
</comment>
<feature type="transmembrane region" description="Helical" evidence="6">
    <location>
        <begin position="49"/>
        <end position="69"/>
    </location>
</feature>
<feature type="transmembrane region" description="Helical" evidence="6">
    <location>
        <begin position="226"/>
        <end position="245"/>
    </location>
</feature>
<proteinExistence type="inferred from homology"/>
<dbReference type="InParanoid" id="A0A6P4ADP2"/>
<dbReference type="InterPro" id="IPR030184">
    <property type="entry name" value="WAT1-related"/>
</dbReference>
<dbReference type="SUPFAM" id="SSF103481">
    <property type="entry name" value="Multidrug resistance efflux transporter EmrE"/>
    <property type="match status" value="2"/>
</dbReference>
<evidence type="ECO:0000313" key="9">
    <source>
        <dbReference type="RefSeq" id="XP_015893326.3"/>
    </source>
</evidence>
<organism evidence="8 9">
    <name type="scientific">Ziziphus jujuba</name>
    <name type="common">Chinese jujube</name>
    <name type="synonym">Ziziphus sativa</name>
    <dbReference type="NCBI Taxonomy" id="326968"/>
    <lineage>
        <taxon>Eukaryota</taxon>
        <taxon>Viridiplantae</taxon>
        <taxon>Streptophyta</taxon>
        <taxon>Embryophyta</taxon>
        <taxon>Tracheophyta</taxon>
        <taxon>Spermatophyta</taxon>
        <taxon>Magnoliopsida</taxon>
        <taxon>eudicotyledons</taxon>
        <taxon>Gunneridae</taxon>
        <taxon>Pentapetalae</taxon>
        <taxon>rosids</taxon>
        <taxon>fabids</taxon>
        <taxon>Rosales</taxon>
        <taxon>Rhamnaceae</taxon>
        <taxon>Paliureae</taxon>
        <taxon>Ziziphus</taxon>
    </lineage>
</organism>
<evidence type="ECO:0000256" key="5">
    <source>
        <dbReference type="ARBA" id="ARBA00023136"/>
    </source>
</evidence>
<evidence type="ECO:0000256" key="3">
    <source>
        <dbReference type="ARBA" id="ARBA00022692"/>
    </source>
</evidence>
<feature type="domain" description="EamA" evidence="7">
    <location>
        <begin position="196"/>
        <end position="334"/>
    </location>
</feature>
<dbReference type="GO" id="GO:0022857">
    <property type="term" value="F:transmembrane transporter activity"/>
    <property type="evidence" value="ECO:0007669"/>
    <property type="project" value="InterPro"/>
</dbReference>
<reference evidence="9" key="1">
    <citation type="submission" date="2025-08" db="UniProtKB">
        <authorList>
            <consortium name="RefSeq"/>
        </authorList>
    </citation>
    <scope>IDENTIFICATION</scope>
    <source>
        <tissue evidence="9">Seedling</tissue>
    </source>
</reference>
<dbReference type="RefSeq" id="XP_015893326.3">
    <property type="nucleotide sequence ID" value="XM_016037840.4"/>
</dbReference>